<dbReference type="EMBL" id="CP084167">
    <property type="protein sequence ID" value="UJG43889.1"/>
    <property type="molecule type" value="Genomic_DNA"/>
</dbReference>
<evidence type="ECO:0000313" key="2">
    <source>
        <dbReference type="EMBL" id="UJG43889.1"/>
    </source>
</evidence>
<reference evidence="1" key="1">
    <citation type="journal article" date="2022" name="Nat. Microbiol.">
        <title>Unique mobile elements and scalable gene flow at the prokaryote-eukaryote boundary revealed by circularized Asgard archaea genomes.</title>
        <authorList>
            <person name="Wu F."/>
            <person name="Speth D.R."/>
            <person name="Philosof A."/>
            <person name="Cremiere A."/>
            <person name="Narayanan A."/>
            <person name="Barco R.A."/>
            <person name="Connon S.A."/>
            <person name="Amend J.P."/>
            <person name="Antoshechkin I.A."/>
            <person name="Orphan V.J."/>
        </authorList>
    </citation>
    <scope>NUCLEOTIDE SEQUENCE</scope>
    <source>
        <strain evidence="1">PR6</strain>
    </source>
</reference>
<dbReference type="AlphaFoldDB" id="A0A9Y1BRD1"/>
<protein>
    <submittedName>
        <fullName evidence="1">Uncharacterized protein</fullName>
    </submittedName>
</protein>
<dbReference type="EMBL" id="CP084167">
    <property type="protein sequence ID" value="UJG43657.1"/>
    <property type="molecule type" value="Genomic_DNA"/>
</dbReference>
<proteinExistence type="predicted"/>
<dbReference type="Proteomes" id="UP001200513">
    <property type="component" value="Chromosome"/>
</dbReference>
<sequence length="86" mass="10379">MTHFQILDPHKVIEFIIINEPFLKKLVKEETRESKRGRKRIAERKMGNISNNNHCKNRRDSLEEVRGKVVSMRFFDRRGVDEEYSF</sequence>
<organism evidence="1">
    <name type="scientific">Candidatus Heimdallarchaeum endolithica</name>
    <dbReference type="NCBI Taxonomy" id="2876572"/>
    <lineage>
        <taxon>Archaea</taxon>
        <taxon>Promethearchaeati</taxon>
        <taxon>Candidatus Heimdallarchaeota</taxon>
        <taxon>Candidatus Heimdallarchaeia (ex Rinke et al. 2021) (nom. nud.)</taxon>
        <taxon>Candidatus Heimdallarchaeales</taxon>
        <taxon>Candidatus Heimdallarchaeaceae</taxon>
        <taxon>Candidatus Heimdallarchaeum</taxon>
    </lineage>
</organism>
<gene>
    <name evidence="1" type="ORF">K9W46_00395</name>
    <name evidence="2" type="ORF">K9W46_01580</name>
</gene>
<accession>A0A9Y1BRD1</accession>
<evidence type="ECO:0000313" key="1">
    <source>
        <dbReference type="EMBL" id="UJG43657.1"/>
    </source>
</evidence>
<name>A0A9Y1BRD1_9ARCH</name>